<dbReference type="Gene3D" id="2.130.10.10">
    <property type="entry name" value="YVTN repeat-like/Quinoprotein amine dehydrogenase"/>
    <property type="match status" value="1"/>
</dbReference>
<dbReference type="InterPro" id="IPR001680">
    <property type="entry name" value="WD40_rpt"/>
</dbReference>
<dbReference type="Proteomes" id="UP000053237">
    <property type="component" value="Unassembled WGS sequence"/>
</dbReference>
<dbReference type="InterPro" id="IPR037850">
    <property type="entry name" value="RBBP5/Swd1"/>
</dbReference>
<evidence type="ECO:0000313" key="7">
    <source>
        <dbReference type="EMBL" id="CCI10709.1"/>
    </source>
</evidence>
<dbReference type="Pfam" id="PF00400">
    <property type="entry name" value="WD40"/>
    <property type="match status" value="1"/>
</dbReference>
<keyword evidence="2 5" id="KW-0853">WD repeat</keyword>
<dbReference type="InterPro" id="IPR015943">
    <property type="entry name" value="WD40/YVTN_repeat-like_dom_sf"/>
</dbReference>
<protein>
    <submittedName>
        <fullName evidence="7">Uncharacterized protein</fullName>
    </submittedName>
</protein>
<evidence type="ECO:0000256" key="2">
    <source>
        <dbReference type="ARBA" id="ARBA00022574"/>
    </source>
</evidence>
<evidence type="ECO:0000256" key="3">
    <source>
        <dbReference type="ARBA" id="ARBA00022737"/>
    </source>
</evidence>
<evidence type="ECO:0000256" key="4">
    <source>
        <dbReference type="ARBA" id="ARBA00023242"/>
    </source>
</evidence>
<name>A0A024FVM0_9STRA</name>
<feature type="repeat" description="WD" evidence="5">
    <location>
        <begin position="44"/>
        <end position="76"/>
    </location>
</feature>
<accession>A0A024FVM0</accession>
<dbReference type="AlphaFoldDB" id="A0A024FVM0"/>
<dbReference type="SMART" id="SM00320">
    <property type="entry name" value="WD40"/>
    <property type="match status" value="2"/>
</dbReference>
<dbReference type="EMBL" id="CAIX01000352">
    <property type="protein sequence ID" value="CCI10709.1"/>
    <property type="molecule type" value="Genomic_DNA"/>
</dbReference>
<dbReference type="OrthoDB" id="196858at2759"/>
<proteinExistence type="predicted"/>
<dbReference type="STRING" id="65357.A0A024FVM0"/>
<keyword evidence="4" id="KW-0539">Nucleus</keyword>
<gene>
    <name evidence="7" type="ORF">BN9_113200</name>
</gene>
<evidence type="ECO:0000256" key="6">
    <source>
        <dbReference type="SAM" id="MobiDB-lite"/>
    </source>
</evidence>
<dbReference type="InterPro" id="IPR036322">
    <property type="entry name" value="WD40_repeat_dom_sf"/>
</dbReference>
<comment type="subcellular location">
    <subcellularLocation>
        <location evidence="1">Nucleus</location>
    </subcellularLocation>
</comment>
<dbReference type="SUPFAM" id="SSF50978">
    <property type="entry name" value="WD40 repeat-like"/>
    <property type="match status" value="1"/>
</dbReference>
<comment type="caution">
    <text evidence="7">The sequence shown here is derived from an EMBL/GenBank/DDBJ whole genome shotgun (WGS) entry which is preliminary data.</text>
</comment>
<keyword evidence="3" id="KW-0677">Repeat</keyword>
<evidence type="ECO:0000256" key="1">
    <source>
        <dbReference type="ARBA" id="ARBA00004123"/>
    </source>
</evidence>
<evidence type="ECO:0000256" key="5">
    <source>
        <dbReference type="PROSITE-ProRule" id="PRU00221"/>
    </source>
</evidence>
<sequence>MNRVLRAIVHAEEQENLAHKNRRGQCQGEKDEPLLTLSSAGWKCLNNSNASHCIAFSPQKTMLAVGCRDGRIEIWDNVSLRVIKALLDPLHSIKTSKEGRKEFEFSETQVSLEKMQPVSRQRNLKKVSHDAQRAYKYVMTCAWSCDSRRIFSGCEGLHHKSHLCVWDVATATLIMSISFPSSSITHLSSHPRLPNVVMLCHTNNEPLWLDLDTNVHRPCQYPYKKKEESDPTLPAKSRGGRCSAIFGSTGDWTYVTTSDGYVAIYQSSNSLDTALPCVSAIQTSVAIQTTCISCNKEETALLVTCAKGLLELAIVRDERDVTEVKLSEVRLYSSGAVRVPWSVCCFSGVSEMNVMGIPALRQRHVVGENAIYEWNRQNGSAYHGVGVKEGLTTVKYVSAALPDEKVDSSQHLLNQDTIFAISSSGSLYVYENAFKTGWHGSMYPPGFRVVTDNEVCNSPLSDSEDQFSSTPVSAEPELLESSLSVGWEKELSLLPSIPVQSTQSRIEDTEPISPVSFGLEHSVFKPHQGSPTSVLKLLKIERQKRKKEGGVNKARKLTSQRRPRL</sequence>
<dbReference type="InParanoid" id="A0A024FVM0"/>
<dbReference type="PANTHER" id="PTHR44040:SF1">
    <property type="entry name" value="RETINOBLASTOMA-BINDING PROTEIN 5"/>
    <property type="match status" value="1"/>
</dbReference>
<keyword evidence="8" id="KW-1185">Reference proteome</keyword>
<evidence type="ECO:0000313" key="8">
    <source>
        <dbReference type="Proteomes" id="UP000053237"/>
    </source>
</evidence>
<dbReference type="PANTHER" id="PTHR44040">
    <property type="entry name" value="RETINOBLASTOMA-BINDING PROTEIN 5"/>
    <property type="match status" value="1"/>
</dbReference>
<dbReference type="GO" id="GO:0048188">
    <property type="term" value="C:Set1C/COMPASS complex"/>
    <property type="evidence" value="ECO:0007669"/>
    <property type="project" value="InterPro"/>
</dbReference>
<dbReference type="PROSITE" id="PS50082">
    <property type="entry name" value="WD_REPEATS_2"/>
    <property type="match status" value="1"/>
</dbReference>
<organism evidence="7 8">
    <name type="scientific">Albugo candida</name>
    <dbReference type="NCBI Taxonomy" id="65357"/>
    <lineage>
        <taxon>Eukaryota</taxon>
        <taxon>Sar</taxon>
        <taxon>Stramenopiles</taxon>
        <taxon>Oomycota</taxon>
        <taxon>Peronosporomycetes</taxon>
        <taxon>Albuginales</taxon>
        <taxon>Albuginaceae</taxon>
        <taxon>Albugo</taxon>
    </lineage>
</organism>
<feature type="region of interest" description="Disordered" evidence="6">
    <location>
        <begin position="544"/>
        <end position="565"/>
    </location>
</feature>
<reference evidence="7 8" key="1">
    <citation type="submission" date="2012-05" db="EMBL/GenBank/DDBJ databases">
        <title>Recombination and specialization in a pathogen metapopulation.</title>
        <authorList>
            <person name="Gardiner A."/>
            <person name="Kemen E."/>
            <person name="Schultz-Larsen T."/>
            <person name="MacLean D."/>
            <person name="Van Oosterhout C."/>
            <person name="Jones J.D.G."/>
        </authorList>
    </citation>
    <scope>NUCLEOTIDE SEQUENCE [LARGE SCALE GENOMIC DNA]</scope>
    <source>
        <strain evidence="7 8">Ac Nc2</strain>
    </source>
</reference>